<dbReference type="InterPro" id="IPR054765">
    <property type="entry name" value="SLBB_dom"/>
</dbReference>
<evidence type="ECO:0000256" key="10">
    <source>
        <dbReference type="ARBA" id="ARBA00023114"/>
    </source>
</evidence>
<comment type="similarity">
    <text evidence="2">Belongs to the BexD/CtrA/VexA family.</text>
</comment>
<evidence type="ECO:0000259" key="15">
    <source>
        <dbReference type="Pfam" id="PF02563"/>
    </source>
</evidence>
<name>A0ABW9BY04_9BURK</name>
<keyword evidence="8" id="KW-0625">Polysaccharide transport</keyword>
<evidence type="ECO:0000313" key="17">
    <source>
        <dbReference type="EMBL" id="MFM0443763.1"/>
    </source>
</evidence>
<evidence type="ECO:0000313" key="18">
    <source>
        <dbReference type="Proteomes" id="UP001629288"/>
    </source>
</evidence>
<dbReference type="Pfam" id="PF02563">
    <property type="entry name" value="Poly_export"/>
    <property type="match status" value="1"/>
</dbReference>
<dbReference type="Gene3D" id="3.10.560.10">
    <property type="entry name" value="Outer membrane lipoprotein wza domain like"/>
    <property type="match status" value="2"/>
</dbReference>
<keyword evidence="10" id="KW-0626">Porin</keyword>
<evidence type="ECO:0000256" key="9">
    <source>
        <dbReference type="ARBA" id="ARBA00023065"/>
    </source>
</evidence>
<keyword evidence="13" id="KW-0998">Cell outer membrane</keyword>
<accession>A0ABW9BY04</accession>
<sequence>MLMKTHATQAAHATRAFANRNTNFKANFKANLKARFAATLLLTSFLSACATAPGNYLDTSRLKDDGQHESQPAETYPVHVIDATVVAAQAQAEASMPPRPLPTSTFSDPSQYVYRLSPQDILGITVWDHPELTTPQGSTLSAGGTSTQTIAGALQQPYTAALPGQADPYGQTIAADGTIYFPFVGRIRAAGKTVGELRDQLATGLVRYIRNPQVDVRVLSYRGQKVQVTGEVKTPGPLAVSDVPLTLVDALTRSGGTTADADIQRVRLTRNNKLYVLDANRMLDAGDTTQNVMLQNGDVINVPDRSNSRIFVMGEVKTPIQLPMLKGRLTIADALTQAGGILDTDANPRQIFVMRGMREHPTTPDVYRLDMTQPDAIMLSAQFQLQPMDVVYVGTAASTTFNRVLQQVLPSVQTLFYLKQLTR</sequence>
<protein>
    <submittedName>
        <fullName evidence="17">Polysaccharide biosynthesis/export family protein</fullName>
    </submittedName>
</protein>
<evidence type="ECO:0000256" key="14">
    <source>
        <dbReference type="ARBA" id="ARBA00023288"/>
    </source>
</evidence>
<keyword evidence="5" id="KW-0762">Sugar transport</keyword>
<keyword evidence="9" id="KW-0406">Ion transport</keyword>
<dbReference type="EMBL" id="JAQQDH010000002">
    <property type="protein sequence ID" value="MFM0443763.1"/>
    <property type="molecule type" value="Genomic_DNA"/>
</dbReference>
<dbReference type="Gene3D" id="3.30.1950.10">
    <property type="entry name" value="wza like domain"/>
    <property type="match status" value="1"/>
</dbReference>
<keyword evidence="14" id="KW-0449">Lipoprotein</keyword>
<gene>
    <name evidence="17" type="ORF">PQR00_09220</name>
</gene>
<dbReference type="Pfam" id="PF22461">
    <property type="entry name" value="SLBB_2"/>
    <property type="match status" value="2"/>
</dbReference>
<organism evidence="17 18">
    <name type="scientific">Paraburkholderia strydomiana</name>
    <dbReference type="NCBI Taxonomy" id="1245417"/>
    <lineage>
        <taxon>Bacteria</taxon>
        <taxon>Pseudomonadati</taxon>
        <taxon>Pseudomonadota</taxon>
        <taxon>Betaproteobacteria</taxon>
        <taxon>Burkholderiales</taxon>
        <taxon>Burkholderiaceae</taxon>
        <taxon>Paraburkholderia</taxon>
    </lineage>
</organism>
<dbReference type="InterPro" id="IPR049712">
    <property type="entry name" value="Poly_export"/>
</dbReference>
<keyword evidence="3" id="KW-0813">Transport</keyword>
<reference evidence="17 18" key="1">
    <citation type="journal article" date="2024" name="Chem. Sci.">
        <title>Discovery of megapolipeptins by genome mining of a Burkholderiales bacteria collection.</title>
        <authorList>
            <person name="Paulo B.S."/>
            <person name="Recchia M.J.J."/>
            <person name="Lee S."/>
            <person name="Fergusson C.H."/>
            <person name="Romanowski S.B."/>
            <person name="Hernandez A."/>
            <person name="Krull N."/>
            <person name="Liu D.Y."/>
            <person name="Cavanagh H."/>
            <person name="Bos A."/>
            <person name="Gray C.A."/>
            <person name="Murphy B.T."/>
            <person name="Linington R.G."/>
            <person name="Eustaquio A.S."/>
        </authorList>
    </citation>
    <scope>NUCLEOTIDE SEQUENCE [LARGE SCALE GENOMIC DNA]</scope>
    <source>
        <strain evidence="17 18">RL17-379-BIB-C</strain>
    </source>
</reference>
<evidence type="ECO:0000256" key="13">
    <source>
        <dbReference type="ARBA" id="ARBA00023237"/>
    </source>
</evidence>
<evidence type="ECO:0000259" key="16">
    <source>
        <dbReference type="Pfam" id="PF22461"/>
    </source>
</evidence>
<evidence type="ECO:0000256" key="7">
    <source>
        <dbReference type="ARBA" id="ARBA00022729"/>
    </source>
</evidence>
<evidence type="ECO:0000256" key="1">
    <source>
        <dbReference type="ARBA" id="ARBA00004571"/>
    </source>
</evidence>
<keyword evidence="7" id="KW-0732">Signal</keyword>
<dbReference type="InterPro" id="IPR003715">
    <property type="entry name" value="Poly_export_N"/>
</dbReference>
<feature type="domain" description="SLBB" evidence="16">
    <location>
        <begin position="309"/>
        <end position="393"/>
    </location>
</feature>
<evidence type="ECO:0000256" key="11">
    <source>
        <dbReference type="ARBA" id="ARBA00023136"/>
    </source>
</evidence>
<evidence type="ECO:0000256" key="8">
    <source>
        <dbReference type="ARBA" id="ARBA00023047"/>
    </source>
</evidence>
<dbReference type="PANTHER" id="PTHR33619">
    <property type="entry name" value="POLYSACCHARIDE EXPORT PROTEIN GFCE-RELATED"/>
    <property type="match status" value="1"/>
</dbReference>
<keyword evidence="6" id="KW-0812">Transmembrane</keyword>
<proteinExistence type="inferred from homology"/>
<feature type="domain" description="Polysaccharide export protein N-terminal" evidence="15">
    <location>
        <begin position="109"/>
        <end position="218"/>
    </location>
</feature>
<evidence type="ECO:0000256" key="2">
    <source>
        <dbReference type="ARBA" id="ARBA00009450"/>
    </source>
</evidence>
<comment type="caution">
    <text evidence="17">The sequence shown here is derived from an EMBL/GenBank/DDBJ whole genome shotgun (WGS) entry which is preliminary data.</text>
</comment>
<comment type="subcellular location">
    <subcellularLocation>
        <location evidence="1">Cell outer membrane</location>
        <topology evidence="1">Multi-pass membrane protein</topology>
    </subcellularLocation>
</comment>
<evidence type="ECO:0000256" key="4">
    <source>
        <dbReference type="ARBA" id="ARBA00022452"/>
    </source>
</evidence>
<keyword evidence="12" id="KW-0564">Palmitate</keyword>
<evidence type="ECO:0000256" key="3">
    <source>
        <dbReference type="ARBA" id="ARBA00022448"/>
    </source>
</evidence>
<dbReference type="PANTHER" id="PTHR33619:SF3">
    <property type="entry name" value="POLYSACCHARIDE EXPORT PROTEIN GFCE-RELATED"/>
    <property type="match status" value="1"/>
</dbReference>
<evidence type="ECO:0000256" key="5">
    <source>
        <dbReference type="ARBA" id="ARBA00022597"/>
    </source>
</evidence>
<keyword evidence="4" id="KW-1134">Transmembrane beta strand</keyword>
<keyword evidence="18" id="KW-1185">Reference proteome</keyword>
<dbReference type="RefSeq" id="WP_408128826.1">
    <property type="nucleotide sequence ID" value="NZ_JAQQDH010000002.1"/>
</dbReference>
<evidence type="ECO:0000256" key="12">
    <source>
        <dbReference type="ARBA" id="ARBA00023139"/>
    </source>
</evidence>
<evidence type="ECO:0000256" key="6">
    <source>
        <dbReference type="ARBA" id="ARBA00022692"/>
    </source>
</evidence>
<dbReference type="Proteomes" id="UP001629288">
    <property type="component" value="Unassembled WGS sequence"/>
</dbReference>
<keyword evidence="11" id="KW-0472">Membrane</keyword>
<feature type="domain" description="SLBB" evidence="16">
    <location>
        <begin position="224"/>
        <end position="302"/>
    </location>
</feature>